<comment type="catalytic activity">
    <reaction evidence="5">
        <text>S-(hydroxymethyl)glutathione = glutathione + formaldehyde</text>
        <dbReference type="Rhea" id="RHEA:22488"/>
        <dbReference type="ChEBI" id="CHEBI:16842"/>
        <dbReference type="ChEBI" id="CHEBI:57925"/>
        <dbReference type="ChEBI" id="CHEBI:58758"/>
        <dbReference type="EC" id="4.4.1.22"/>
    </reaction>
</comment>
<comment type="caution">
    <text evidence="7">The sequence shown here is derived from an EMBL/GenBank/DDBJ whole genome shotgun (WGS) entry which is preliminary data.</text>
</comment>
<keyword evidence="8" id="KW-1185">Reference proteome</keyword>
<dbReference type="HAMAP" id="MF_00723">
    <property type="entry name" value="Formald_GSH"/>
    <property type="match status" value="1"/>
</dbReference>
<dbReference type="GeneID" id="26801986"/>
<keyword evidence="4 5" id="KW-0456">Lyase</keyword>
<evidence type="ECO:0000259" key="6">
    <source>
        <dbReference type="PROSITE" id="PS51891"/>
    </source>
</evidence>
<feature type="binding site" evidence="5">
    <location>
        <position position="107"/>
    </location>
    <ligand>
        <name>Zn(2+)</name>
        <dbReference type="ChEBI" id="CHEBI:29105"/>
        <label>2</label>
        <note>catalytic</note>
    </ligand>
</feature>
<evidence type="ECO:0000313" key="8">
    <source>
        <dbReference type="Proteomes" id="UP000037505"/>
    </source>
</evidence>
<dbReference type="Pfam" id="PF04828">
    <property type="entry name" value="GFA"/>
    <property type="match status" value="1"/>
</dbReference>
<dbReference type="GO" id="GO:0008270">
    <property type="term" value="F:zinc ion binding"/>
    <property type="evidence" value="ECO:0007669"/>
    <property type="project" value="UniProtKB-UniRule"/>
</dbReference>
<dbReference type="NCBIfam" id="TIGR02820">
    <property type="entry name" value="formald_GSH"/>
    <property type="match status" value="1"/>
</dbReference>
<name>A0A0L1JIT6_ASPN3</name>
<dbReference type="STRING" id="1509407.A0A0L1JIT6"/>
<evidence type="ECO:0000256" key="5">
    <source>
        <dbReference type="HAMAP-Rule" id="MF_03142"/>
    </source>
</evidence>
<comment type="function">
    <text evidence="5">Catalyzes the condensation of formaldehyde and glutathione to S-hydroxymethylglutathione.</text>
</comment>
<dbReference type="EMBL" id="JNOM01000001">
    <property type="protein sequence ID" value="KNG91617.1"/>
    <property type="molecule type" value="Genomic_DNA"/>
</dbReference>
<sequence>MASCGSLPPLTRRIDQPRLATWQVYKSNEISSPEAYWNTPSPISAILVSTTTVITITTAMSLHPLIDNGIVKGRQNFAGGTLYCRCPSNQVAVSLKSNVAHNHACGCSKCWKPAGALFSIVGVVPRENLSVTANESKLVIVDESAAIQRHACKDCGVHLYGRIEKDHPFKGLDFVHVELSNEEGWQEPQFAGFVSSIIEQGFNPKGMDDVRARFRGLGLDTYDVLSPQLMDLIATFNAQKAGFTFAA</sequence>
<dbReference type="RefSeq" id="XP_015412540.1">
    <property type="nucleotide sequence ID" value="XM_015545440.1"/>
</dbReference>
<dbReference type="InterPro" id="IPR006913">
    <property type="entry name" value="CENP-V/GFA"/>
</dbReference>
<feature type="binding site" evidence="5">
    <location>
        <position position="155"/>
    </location>
    <ligand>
        <name>Zn(2+)</name>
        <dbReference type="ChEBI" id="CHEBI:29105"/>
        <label>1</label>
        <note>structural</note>
    </ligand>
</feature>
<dbReference type="PROSITE" id="PS51891">
    <property type="entry name" value="CENP_V_GFA"/>
    <property type="match status" value="1"/>
</dbReference>
<comment type="cofactor">
    <cofactor evidence="5">
        <name>Zn(2+)</name>
        <dbReference type="ChEBI" id="CHEBI:29105"/>
    </cofactor>
    <text evidence="5">Binds 2 Zn(2+) ions per subunit.</text>
</comment>
<protein>
    <recommendedName>
        <fullName evidence="5">Putative glutathione-dependent formaldehyde-activating enzyme</fullName>
        <ecNumber evidence="5">4.4.1.22</ecNumber>
    </recommendedName>
    <alternativeName>
        <fullName evidence="5">S-(hydroxymethyl)glutathione synthase</fullName>
    </alternativeName>
</protein>
<comment type="pathway">
    <text evidence="5">One-carbon metabolism; formaldehyde degradation; formate from formaldehyde (glutathione route): step 1/3.</text>
</comment>
<evidence type="ECO:0000256" key="3">
    <source>
        <dbReference type="ARBA" id="ARBA00022833"/>
    </source>
</evidence>
<dbReference type="PANTHER" id="PTHR33337">
    <property type="entry name" value="GFA DOMAIN-CONTAINING PROTEIN"/>
    <property type="match status" value="1"/>
</dbReference>
<dbReference type="PANTHER" id="PTHR33337:SF40">
    <property type="entry name" value="CENP-V_GFA DOMAIN-CONTAINING PROTEIN-RELATED"/>
    <property type="match status" value="1"/>
</dbReference>
<comment type="similarity">
    <text evidence="1 5">Belongs to the Gfa family.</text>
</comment>
<evidence type="ECO:0000256" key="2">
    <source>
        <dbReference type="ARBA" id="ARBA00022723"/>
    </source>
</evidence>
<dbReference type="UniPathway" id="UPA00562">
    <property type="reaction ID" value="UER00621"/>
</dbReference>
<dbReference type="GO" id="GO:0046294">
    <property type="term" value="P:formaldehyde catabolic process"/>
    <property type="evidence" value="ECO:0007669"/>
    <property type="project" value="UniProtKB-UniRule"/>
</dbReference>
<dbReference type="AlphaFoldDB" id="A0A0L1JIT6"/>
<dbReference type="SUPFAM" id="SSF51316">
    <property type="entry name" value="Mss4-like"/>
    <property type="match status" value="1"/>
</dbReference>
<dbReference type="InterPro" id="IPR011057">
    <property type="entry name" value="Mss4-like_sf"/>
</dbReference>
<gene>
    <name evidence="7" type="ORF">ANOM_000182</name>
</gene>
<dbReference type="InterPro" id="IPR014185">
    <property type="entry name" value="Formald_GSH"/>
</dbReference>
<keyword evidence="2 5" id="KW-0479">Metal-binding</keyword>
<feature type="binding site" evidence="5">
    <location>
        <position position="86"/>
    </location>
    <ligand>
        <name>Zn(2+)</name>
        <dbReference type="ChEBI" id="CHEBI:29105"/>
        <label>1</label>
        <note>structural</note>
    </ligand>
</feature>
<keyword evidence="3 5" id="KW-0862">Zinc</keyword>
<dbReference type="Proteomes" id="UP000037505">
    <property type="component" value="Unassembled WGS sequence"/>
</dbReference>
<dbReference type="OrthoDB" id="3446116at2759"/>
<organism evidence="7 8">
    <name type="scientific">Aspergillus nomiae NRRL (strain ATCC 15546 / NRRL 13137 / CBS 260.88 / M93)</name>
    <dbReference type="NCBI Taxonomy" id="1509407"/>
    <lineage>
        <taxon>Eukaryota</taxon>
        <taxon>Fungi</taxon>
        <taxon>Dikarya</taxon>
        <taxon>Ascomycota</taxon>
        <taxon>Pezizomycotina</taxon>
        <taxon>Eurotiomycetes</taxon>
        <taxon>Eurotiomycetidae</taxon>
        <taxon>Eurotiales</taxon>
        <taxon>Aspergillaceae</taxon>
        <taxon>Aspergillus</taxon>
        <taxon>Aspergillus subgen. Circumdati</taxon>
    </lineage>
</organism>
<evidence type="ECO:0000256" key="1">
    <source>
        <dbReference type="ARBA" id="ARBA00005495"/>
    </source>
</evidence>
<feature type="binding site" evidence="5">
    <location>
        <position position="105"/>
    </location>
    <ligand>
        <name>Zn(2+)</name>
        <dbReference type="ChEBI" id="CHEBI:29105"/>
        <label>2</label>
        <note>catalytic</note>
    </ligand>
</feature>
<feature type="binding site" evidence="5">
    <location>
        <position position="84"/>
    </location>
    <ligand>
        <name>Zn(2+)</name>
        <dbReference type="ChEBI" id="CHEBI:29105"/>
        <label>1</label>
        <note>structural</note>
    </ligand>
</feature>
<accession>A0A0L1JIT6</accession>
<feature type="binding site" evidence="5">
    <location>
        <position position="152"/>
    </location>
    <ligand>
        <name>Zn(2+)</name>
        <dbReference type="ChEBI" id="CHEBI:29105"/>
        <label>1</label>
        <note>structural</note>
    </ligand>
</feature>
<evidence type="ECO:0000313" key="7">
    <source>
        <dbReference type="EMBL" id="KNG91617.1"/>
    </source>
</evidence>
<feature type="binding site" evidence="5">
    <location>
        <position position="110"/>
    </location>
    <ligand>
        <name>Zn(2+)</name>
        <dbReference type="ChEBI" id="CHEBI:29105"/>
        <label>2</label>
        <note>catalytic</note>
    </ligand>
</feature>
<evidence type="ECO:0000256" key="4">
    <source>
        <dbReference type="ARBA" id="ARBA00023239"/>
    </source>
</evidence>
<dbReference type="Gene3D" id="3.90.1590.10">
    <property type="entry name" value="glutathione-dependent formaldehyde- activating enzyme (gfa)"/>
    <property type="match status" value="1"/>
</dbReference>
<reference evidence="7 8" key="1">
    <citation type="submission" date="2014-06" db="EMBL/GenBank/DDBJ databases">
        <title>The Genome of the Aflatoxigenic Filamentous Fungus Aspergillus nomius.</title>
        <authorList>
            <person name="Moore M.G."/>
            <person name="Shannon B.M."/>
            <person name="Brian M.M."/>
        </authorList>
    </citation>
    <scope>NUCLEOTIDE SEQUENCE [LARGE SCALE GENOMIC DNA]</scope>
    <source>
        <strain evidence="7 8">NRRL 13137</strain>
    </source>
</reference>
<dbReference type="GO" id="GO:0051907">
    <property type="term" value="F:S-(hydroxymethyl)glutathione synthase activity"/>
    <property type="evidence" value="ECO:0007669"/>
    <property type="project" value="UniProtKB-UniRule"/>
</dbReference>
<dbReference type="NCBIfam" id="NF003829">
    <property type="entry name" value="PRK05417.1"/>
    <property type="match status" value="1"/>
</dbReference>
<proteinExistence type="inferred from homology"/>
<dbReference type="EC" id="4.4.1.22" evidence="5"/>
<feature type="domain" description="CENP-V/GFA" evidence="6">
    <location>
        <begin position="77"/>
        <end position="223"/>
    </location>
</feature>